<dbReference type="EMBL" id="JAUFPN010000110">
    <property type="protein sequence ID" value="MDN3564783.1"/>
    <property type="molecule type" value="Genomic_DNA"/>
</dbReference>
<gene>
    <name evidence="1" type="ORF">QWZ14_10435</name>
</gene>
<proteinExistence type="predicted"/>
<accession>A0ABT8A518</accession>
<dbReference type="RefSeq" id="WP_290316590.1">
    <property type="nucleotide sequence ID" value="NZ_JAUFPN010000110.1"/>
</dbReference>
<organism evidence="1 2">
    <name type="scientific">Paeniroseomonas aquatica</name>
    <dbReference type="NCBI Taxonomy" id="373043"/>
    <lineage>
        <taxon>Bacteria</taxon>
        <taxon>Pseudomonadati</taxon>
        <taxon>Pseudomonadota</taxon>
        <taxon>Alphaproteobacteria</taxon>
        <taxon>Acetobacterales</taxon>
        <taxon>Acetobacteraceae</taxon>
        <taxon>Paeniroseomonas</taxon>
    </lineage>
</organism>
<name>A0ABT8A518_9PROT</name>
<dbReference type="Proteomes" id="UP001529369">
    <property type="component" value="Unassembled WGS sequence"/>
</dbReference>
<evidence type="ECO:0000313" key="1">
    <source>
        <dbReference type="EMBL" id="MDN3564783.1"/>
    </source>
</evidence>
<comment type="caution">
    <text evidence="1">The sequence shown here is derived from an EMBL/GenBank/DDBJ whole genome shotgun (WGS) entry which is preliminary data.</text>
</comment>
<evidence type="ECO:0000313" key="2">
    <source>
        <dbReference type="Proteomes" id="UP001529369"/>
    </source>
</evidence>
<protein>
    <submittedName>
        <fullName evidence="1">Uncharacterized protein</fullName>
    </submittedName>
</protein>
<reference evidence="2" key="1">
    <citation type="journal article" date="2019" name="Int. J. Syst. Evol. Microbiol.">
        <title>The Global Catalogue of Microorganisms (GCM) 10K type strain sequencing project: providing services to taxonomists for standard genome sequencing and annotation.</title>
        <authorList>
            <consortium name="The Broad Institute Genomics Platform"/>
            <consortium name="The Broad Institute Genome Sequencing Center for Infectious Disease"/>
            <person name="Wu L."/>
            <person name="Ma J."/>
        </authorList>
    </citation>
    <scope>NUCLEOTIDE SEQUENCE [LARGE SCALE GENOMIC DNA]</scope>
    <source>
        <strain evidence="2">CECT 7131</strain>
    </source>
</reference>
<sequence>MSLCLVLHDLGAAPAAAEKVFFEAIFEIAPEHWPVTPRATLVATGVSPAYLRDHLLRALKKEGAEDVVLTITRVSPDAAWHNLPAAGEAWLREVLED</sequence>
<keyword evidence="2" id="KW-1185">Reference proteome</keyword>